<dbReference type="PANTHER" id="PTHR30451:SF20">
    <property type="entry name" value="FIMBRIAE USHER"/>
    <property type="match status" value="1"/>
</dbReference>
<comment type="subcellular location">
    <subcellularLocation>
        <location evidence="1">Cell outer membrane</location>
        <topology evidence="1">Multi-pass membrane protein</topology>
    </subcellularLocation>
</comment>
<keyword evidence="3" id="KW-0813">Transport</keyword>
<evidence type="ECO:0000259" key="9">
    <source>
        <dbReference type="Pfam" id="PF13953"/>
    </source>
</evidence>
<dbReference type="Proteomes" id="UP000294200">
    <property type="component" value="Unassembled WGS sequence"/>
</dbReference>
<evidence type="ECO:0000256" key="1">
    <source>
        <dbReference type="ARBA" id="ARBA00004571"/>
    </source>
</evidence>
<evidence type="ECO:0000256" key="4">
    <source>
        <dbReference type="ARBA" id="ARBA00022452"/>
    </source>
</evidence>
<dbReference type="EMBL" id="MWML01000128">
    <property type="protein sequence ID" value="TCG06051.1"/>
    <property type="molecule type" value="Genomic_DNA"/>
</dbReference>
<dbReference type="InterPro" id="IPR042186">
    <property type="entry name" value="FimD_plug_dom"/>
</dbReference>
<proteinExistence type="inferred from homology"/>
<keyword evidence="12" id="KW-1185">Reference proteome</keyword>
<evidence type="ECO:0000256" key="5">
    <source>
        <dbReference type="ARBA" id="ARBA00022692"/>
    </source>
</evidence>
<dbReference type="AlphaFoldDB" id="A0A4R0XIK7"/>
<comment type="similarity">
    <text evidence="2">Belongs to the fimbrial export usher family.</text>
</comment>
<keyword evidence="8" id="KW-0998">Cell outer membrane</keyword>
<dbReference type="InterPro" id="IPR037224">
    <property type="entry name" value="PapC_N_sf"/>
</dbReference>
<evidence type="ECO:0000313" key="12">
    <source>
        <dbReference type="Proteomes" id="UP000294200"/>
    </source>
</evidence>
<dbReference type="GO" id="GO:0009279">
    <property type="term" value="C:cell outer membrane"/>
    <property type="evidence" value="ECO:0007669"/>
    <property type="project" value="UniProtKB-SubCell"/>
</dbReference>
<dbReference type="Pfam" id="PF13954">
    <property type="entry name" value="PapC_N"/>
    <property type="match status" value="1"/>
</dbReference>
<organism evidence="11 12">
    <name type="scientific">Paraburkholderia steynii</name>
    <dbReference type="NCBI Taxonomy" id="1245441"/>
    <lineage>
        <taxon>Bacteria</taxon>
        <taxon>Pseudomonadati</taxon>
        <taxon>Pseudomonadota</taxon>
        <taxon>Betaproteobacteria</taxon>
        <taxon>Burkholderiales</taxon>
        <taxon>Burkholderiaceae</taxon>
        <taxon>Paraburkholderia</taxon>
    </lineage>
</organism>
<dbReference type="Gene3D" id="2.60.40.3110">
    <property type="match status" value="1"/>
</dbReference>
<dbReference type="FunFam" id="2.60.40.3110:FF:000001">
    <property type="entry name" value="Putative fimbrial outer membrane usher"/>
    <property type="match status" value="1"/>
</dbReference>
<evidence type="ECO:0000256" key="7">
    <source>
        <dbReference type="ARBA" id="ARBA00023136"/>
    </source>
</evidence>
<sequence length="870" mass="92818">MTCFRHPDLPMTGPRTLRPVAALVPPVFAIIAGLYAGRAMAADPANPVEFDSTFLQSGSKVDVSRFSRGNAIAPGSYYVDIWINDARTAHENVRFVPAGEGRDARVCVTRMMLEKWGVDFSRIVATEDSATLPAANECVDVSAVVPQATLDFDFSEQKLALTVPQKYMRSRARGYVPPELWENGVNAGFLSYNANVYQSSNNGARATQGYLGLNVGVNVGGWHFRHQSSVTAMTGQTTQFDDIATYLQHDVTKLRSQVVVGEAFTTGDVFDSVAFRGAQIATDDRMLPESLRGYAPVVRGTAESNARVNISQNGQTIYETVVPPGPFEIRDLYPTGYGGNLDVTVTEADGRQKFFTVPYASVAQLLRPGITRFAFTAGQLRDAALQTRPVFAQLTLQRGLTNLVTLYGGAIAADGYLAANFGVALNTPVGAVARDVTLARTQVPGQASMQGNSLHISYSKFVDATDTNFALGAYRYSSSGYLNLTDAARLRDYVRHGSVGNPADRTRGQFQLTISQNLAQYGSVFLNVTAQDYWNRGGRDTFYQAGYSNSYRFGTYSVTLGRTQNAYGEPSNQIMLTTTIPLGKSRHAPMLSATYNRNGDTSGLQASMSGTGGEGNQYSYNVYGTANDAPATGVSGNGGASGTYRGPYAQLTASASGGSHTSQVSAGTSGSIVEHRGGITFSQTVGETFGIVEAKGAQGASLPDATGAKIDGDGYAIVPYLTPYAMNTVDIDPKGASMDVEFESTSEITAPRLGSVVLLRYQTDTGRAALIRAPRAGGEALPFGAEVQNEKGRSVGVVGQDSRIFTRDLYDQGTLIVKWGIATSEQCRIDYALPARKEGGKAQMGYASLEAHCLPVPAAATEPGVQTPAK</sequence>
<dbReference type="GO" id="GO:0009297">
    <property type="term" value="P:pilus assembly"/>
    <property type="evidence" value="ECO:0007669"/>
    <property type="project" value="InterPro"/>
</dbReference>
<dbReference type="PANTHER" id="PTHR30451">
    <property type="entry name" value="OUTER MEMBRANE USHER PROTEIN"/>
    <property type="match status" value="1"/>
</dbReference>
<dbReference type="Gene3D" id="2.60.40.2070">
    <property type="match status" value="1"/>
</dbReference>
<keyword evidence="6" id="KW-0732">Signal</keyword>
<evidence type="ECO:0000259" key="10">
    <source>
        <dbReference type="Pfam" id="PF13954"/>
    </source>
</evidence>
<dbReference type="InterPro" id="IPR000015">
    <property type="entry name" value="Fimb_usher"/>
</dbReference>
<dbReference type="SUPFAM" id="SSF141729">
    <property type="entry name" value="FimD N-terminal domain-like"/>
    <property type="match status" value="1"/>
</dbReference>
<keyword evidence="5" id="KW-0812">Transmembrane</keyword>
<dbReference type="Pfam" id="PF00577">
    <property type="entry name" value="Usher"/>
    <property type="match status" value="1"/>
</dbReference>
<name>A0A4R0XIK7_9BURK</name>
<evidence type="ECO:0000313" key="11">
    <source>
        <dbReference type="EMBL" id="TCG06051.1"/>
    </source>
</evidence>
<dbReference type="Pfam" id="PF13953">
    <property type="entry name" value="PapC_C"/>
    <property type="match status" value="1"/>
</dbReference>
<feature type="domain" description="PapC-like C-terminal" evidence="9">
    <location>
        <begin position="770"/>
        <end position="835"/>
    </location>
</feature>
<dbReference type="InterPro" id="IPR025885">
    <property type="entry name" value="PapC_N"/>
</dbReference>
<reference evidence="11 12" key="1">
    <citation type="submission" date="2017-02" db="EMBL/GenBank/DDBJ databases">
        <title>Paraburkholderia sophoroidis sp. nov. and Paraburkholderia steynii sp. nov. rhizobial symbionts of the fynbos legume Hypocalyptus sophoroides.</title>
        <authorList>
            <person name="Steenkamp E.T."/>
            <person name="Beukes C.W."/>
            <person name="Van Zyl E."/>
            <person name="Avontuur J."/>
            <person name="Chan W.Y."/>
            <person name="Hassen A."/>
            <person name="Palmer M."/>
            <person name="Mthombeni L."/>
            <person name="Phalane F."/>
            <person name="Sereme K."/>
            <person name="Venter S.N."/>
        </authorList>
    </citation>
    <scope>NUCLEOTIDE SEQUENCE [LARGE SCALE GENOMIC DNA]</scope>
    <source>
        <strain evidence="11 12">HC1.1ba</strain>
    </source>
</reference>
<accession>A0A4R0XIK7</accession>
<protein>
    <submittedName>
        <fullName evidence="11">Fimbrial assembly protein</fullName>
    </submittedName>
</protein>
<feature type="domain" description="PapC N-terminal" evidence="10">
    <location>
        <begin position="49"/>
        <end position="195"/>
    </location>
</feature>
<dbReference type="Gene3D" id="3.10.20.410">
    <property type="match status" value="1"/>
</dbReference>
<evidence type="ECO:0000256" key="2">
    <source>
        <dbReference type="ARBA" id="ARBA00008064"/>
    </source>
</evidence>
<evidence type="ECO:0000256" key="3">
    <source>
        <dbReference type="ARBA" id="ARBA00022448"/>
    </source>
</evidence>
<dbReference type="GO" id="GO:0015473">
    <property type="term" value="F:fimbrial usher porin activity"/>
    <property type="evidence" value="ECO:0007669"/>
    <property type="project" value="InterPro"/>
</dbReference>
<evidence type="ECO:0000256" key="6">
    <source>
        <dbReference type="ARBA" id="ARBA00022729"/>
    </source>
</evidence>
<gene>
    <name evidence="11" type="ORF">BZM27_29090</name>
</gene>
<keyword evidence="7" id="KW-0472">Membrane</keyword>
<dbReference type="Gene3D" id="2.60.40.2610">
    <property type="entry name" value="Outer membrane usher protein FimD, plug domain"/>
    <property type="match status" value="1"/>
</dbReference>
<dbReference type="InterPro" id="IPR043142">
    <property type="entry name" value="PapC-like_C_sf"/>
</dbReference>
<evidence type="ECO:0000256" key="8">
    <source>
        <dbReference type="ARBA" id="ARBA00023237"/>
    </source>
</evidence>
<keyword evidence="4" id="KW-1134">Transmembrane beta strand</keyword>
<dbReference type="InterPro" id="IPR025949">
    <property type="entry name" value="PapC-like_C"/>
</dbReference>
<comment type="caution">
    <text evidence="11">The sequence shown here is derived from an EMBL/GenBank/DDBJ whole genome shotgun (WGS) entry which is preliminary data.</text>
</comment>